<proteinExistence type="predicted"/>
<dbReference type="RefSeq" id="WP_144092685.1">
    <property type="nucleotide sequence ID" value="NZ_VMHM01000015.1"/>
</dbReference>
<protein>
    <submittedName>
        <fullName evidence="2">Bacteriophage CI repressor</fullName>
    </submittedName>
</protein>
<gene>
    <name evidence="2" type="ORF">FPQ15_10935</name>
</gene>
<evidence type="ECO:0000313" key="3">
    <source>
        <dbReference type="Proteomes" id="UP000319483"/>
    </source>
</evidence>
<dbReference type="InterPro" id="IPR010982">
    <property type="entry name" value="Lambda_DNA-bd_dom_sf"/>
</dbReference>
<name>A0A556S938_9GAMM</name>
<dbReference type="InterPro" id="IPR010744">
    <property type="entry name" value="Phage_CI_N"/>
</dbReference>
<evidence type="ECO:0000313" key="2">
    <source>
        <dbReference type="EMBL" id="TSJ97615.1"/>
    </source>
</evidence>
<dbReference type="AlphaFoldDB" id="A0A556S938"/>
<accession>A0A556S938</accession>
<dbReference type="EMBL" id="VMHM01000015">
    <property type="protein sequence ID" value="TSJ97615.1"/>
    <property type="molecule type" value="Genomic_DNA"/>
</dbReference>
<evidence type="ECO:0000259" key="1">
    <source>
        <dbReference type="Pfam" id="PF07022"/>
    </source>
</evidence>
<organism evidence="2 3">
    <name type="scientific">Gilliamella apicola</name>
    <dbReference type="NCBI Taxonomy" id="1196095"/>
    <lineage>
        <taxon>Bacteria</taxon>
        <taxon>Pseudomonadati</taxon>
        <taxon>Pseudomonadota</taxon>
        <taxon>Gammaproteobacteria</taxon>
        <taxon>Orbales</taxon>
        <taxon>Orbaceae</taxon>
        <taxon>Gilliamella</taxon>
    </lineage>
</organism>
<feature type="domain" description="Bacteriophage CI repressor N-terminal" evidence="1">
    <location>
        <begin position="10"/>
        <end position="72"/>
    </location>
</feature>
<dbReference type="GO" id="GO:0003677">
    <property type="term" value="F:DNA binding"/>
    <property type="evidence" value="ECO:0007669"/>
    <property type="project" value="InterPro"/>
</dbReference>
<dbReference type="Pfam" id="PF07022">
    <property type="entry name" value="Phage_CI_repr"/>
    <property type="match status" value="1"/>
</dbReference>
<comment type="caution">
    <text evidence="2">The sequence shown here is derived from an EMBL/GenBank/DDBJ whole genome shotgun (WGS) entry which is preliminary data.</text>
</comment>
<sequence>MVNFDNCKKVVNRMVQAYKLKTVKALCAHFDVGSSVITNRILRNSFPAEYVIQCSLETGADLQWLCSGEGDSKIAGINKENKSIELSSEDLEKLERIAALKKDNLITESEYQLLKGSIFKTS</sequence>
<dbReference type="Proteomes" id="UP000319483">
    <property type="component" value="Unassembled WGS sequence"/>
</dbReference>
<dbReference type="GO" id="GO:0045892">
    <property type="term" value="P:negative regulation of DNA-templated transcription"/>
    <property type="evidence" value="ECO:0007669"/>
    <property type="project" value="InterPro"/>
</dbReference>
<dbReference type="Gene3D" id="1.10.260.40">
    <property type="entry name" value="lambda repressor-like DNA-binding domains"/>
    <property type="match status" value="1"/>
</dbReference>
<reference evidence="2 3" key="1">
    <citation type="submission" date="2019-07" db="EMBL/GenBank/DDBJ databases">
        <title>Gilliamella genomes.</title>
        <authorList>
            <person name="Zheng H."/>
        </authorList>
    </citation>
    <scope>NUCLEOTIDE SEQUENCE [LARGE SCALE GENOMIC DNA]</scope>
    <source>
        <strain evidence="2 3">W8127</strain>
    </source>
</reference>